<evidence type="ECO:0000259" key="3">
    <source>
        <dbReference type="Pfam" id="PF17899"/>
    </source>
</evidence>
<dbReference type="AlphaFoldDB" id="A0A5S5DTC6"/>
<keyword evidence="4" id="KW-0482">Metalloprotease</keyword>
<dbReference type="Pfam" id="PF05299">
    <property type="entry name" value="Peptidase_M61"/>
    <property type="match status" value="1"/>
</dbReference>
<dbReference type="RefSeq" id="WP_148870256.1">
    <property type="nucleotide sequence ID" value="NZ_VNIA01000003.1"/>
</dbReference>
<dbReference type="Proteomes" id="UP000323136">
    <property type="component" value="Unassembled WGS sequence"/>
</dbReference>
<dbReference type="InterPro" id="IPR036034">
    <property type="entry name" value="PDZ_sf"/>
</dbReference>
<feature type="chain" id="PRO_5024295550" evidence="1">
    <location>
        <begin position="22"/>
        <end position="619"/>
    </location>
</feature>
<dbReference type="Gene3D" id="2.30.42.10">
    <property type="match status" value="1"/>
</dbReference>
<feature type="domain" description="Peptidase M61 N-terminal" evidence="3">
    <location>
        <begin position="33"/>
        <end position="209"/>
    </location>
</feature>
<dbReference type="InterPro" id="IPR007963">
    <property type="entry name" value="Peptidase_M61_catalytic"/>
</dbReference>
<dbReference type="PROSITE" id="PS51257">
    <property type="entry name" value="PROKAR_LIPOPROTEIN"/>
    <property type="match status" value="1"/>
</dbReference>
<comment type="caution">
    <text evidence="4">The sequence shown here is derived from an EMBL/GenBank/DDBJ whole genome shotgun (WGS) entry which is preliminary data.</text>
</comment>
<feature type="signal peptide" evidence="1">
    <location>
        <begin position="1"/>
        <end position="21"/>
    </location>
</feature>
<feature type="domain" description="Peptidase M61 catalytic" evidence="2">
    <location>
        <begin position="309"/>
        <end position="415"/>
    </location>
</feature>
<dbReference type="GO" id="GO:0008237">
    <property type="term" value="F:metallopeptidase activity"/>
    <property type="evidence" value="ECO:0007669"/>
    <property type="project" value="UniProtKB-KW"/>
</dbReference>
<dbReference type="InterPro" id="IPR040756">
    <property type="entry name" value="Peptidase_M61_N"/>
</dbReference>
<gene>
    <name evidence="4" type="ORF">C7447_10375</name>
</gene>
<protein>
    <submittedName>
        <fullName evidence="4">Putative metalloprotease with PDZ domain</fullName>
    </submittedName>
</protein>
<organism evidence="4 5">
    <name type="scientific">Tenacibaculum adriaticum</name>
    <dbReference type="NCBI Taxonomy" id="413713"/>
    <lineage>
        <taxon>Bacteria</taxon>
        <taxon>Pseudomonadati</taxon>
        <taxon>Bacteroidota</taxon>
        <taxon>Flavobacteriia</taxon>
        <taxon>Flavobacteriales</taxon>
        <taxon>Flavobacteriaceae</taxon>
        <taxon>Tenacibaculum</taxon>
    </lineage>
</organism>
<evidence type="ECO:0000256" key="1">
    <source>
        <dbReference type="SAM" id="SignalP"/>
    </source>
</evidence>
<name>A0A5S5DTC6_9FLAO</name>
<sequence length="619" mass="70488">MRKIFVAVSAIAILASCSSVKNTVKNKALIETTIDLTNVVDDKVQVSINPQKITENTIVYNIPAIVPGTYAISNFGQFVTNFKAYDYDGNELTVEKLDTNSWQINHAAKMDKLSYLVDDTFDSEINHGIYVMAGTNIEKNKNFLLNLPGFVGYFKGKKETPYTITVKHPENLVETTSLINKNVIKENKTEDVFYAARYDEISDNPIMYAPENTINFNVDGIAVSLSIYSPNNVHSAADLKEPLQKMMQAQSNFLKGFNTTKEYNILIYLFDREIHDFQIFGALEHNTSTTVVYPEAFKKEELIDNMINHVVSHEFFHIVTPLSVHSEEIHNFNFNEPNMSKHLWMYEGITEYFAHLFQVNQGLISEQEFITNIEGKIATSKRFKDDMSFTEMSKNILDKEYASNYSNVYMKGALIGMCLDIILKEETEGKYGLRNLMKDLSNKYGKHKPFKDDEIIAEIVKMTNPKIGEFFTTHVEGATPIDYNTYFEKVGVKNETVVEDATYFVNKKGRPFISVNDDRKIFFTPKTNTGLETLGVKAGDILESVNGEKVTIQNIRPVIGKTMQWKEGDTISMEVTRDQKLIKLEGKYIQPKAKSTNLVIEELPANNPKTILRNAWLKN</sequence>
<evidence type="ECO:0000313" key="5">
    <source>
        <dbReference type="Proteomes" id="UP000323136"/>
    </source>
</evidence>
<reference evidence="4 5" key="1">
    <citation type="submission" date="2019-07" db="EMBL/GenBank/DDBJ databases">
        <title>Genomic Encyclopedia of Type Strains, Phase IV (KMG-IV): sequencing the most valuable type-strain genomes for metagenomic binning, comparative biology and taxonomic classification.</title>
        <authorList>
            <person name="Goeker M."/>
        </authorList>
    </citation>
    <scope>NUCLEOTIDE SEQUENCE [LARGE SCALE GENOMIC DNA]</scope>
    <source>
        <strain evidence="4 5">DSM 18961</strain>
    </source>
</reference>
<keyword evidence="1" id="KW-0732">Signal</keyword>
<proteinExistence type="predicted"/>
<dbReference type="Gene3D" id="2.60.40.3650">
    <property type="match status" value="1"/>
</dbReference>
<dbReference type="OrthoDB" id="9778516at2"/>
<dbReference type="InterPro" id="IPR027268">
    <property type="entry name" value="Peptidase_M4/M1_CTD_sf"/>
</dbReference>
<keyword evidence="4" id="KW-0645">Protease</keyword>
<dbReference type="Gene3D" id="1.10.390.10">
    <property type="entry name" value="Neutral Protease Domain 2"/>
    <property type="match status" value="1"/>
</dbReference>
<dbReference type="Pfam" id="PF17899">
    <property type="entry name" value="Peptidase_M61_N"/>
    <property type="match status" value="1"/>
</dbReference>
<evidence type="ECO:0000259" key="2">
    <source>
        <dbReference type="Pfam" id="PF05299"/>
    </source>
</evidence>
<evidence type="ECO:0000313" key="4">
    <source>
        <dbReference type="EMBL" id="TYP97909.1"/>
    </source>
</evidence>
<dbReference type="GO" id="GO:0006508">
    <property type="term" value="P:proteolysis"/>
    <property type="evidence" value="ECO:0007669"/>
    <property type="project" value="UniProtKB-KW"/>
</dbReference>
<dbReference type="EMBL" id="VNIA01000003">
    <property type="protein sequence ID" value="TYP97909.1"/>
    <property type="molecule type" value="Genomic_DNA"/>
</dbReference>
<accession>A0A5S5DTC6</accession>
<dbReference type="SUPFAM" id="SSF55486">
    <property type="entry name" value="Metalloproteases ('zincins'), catalytic domain"/>
    <property type="match status" value="1"/>
</dbReference>
<dbReference type="SUPFAM" id="SSF50156">
    <property type="entry name" value="PDZ domain-like"/>
    <property type="match status" value="1"/>
</dbReference>
<keyword evidence="4" id="KW-0378">Hydrolase</keyword>
<keyword evidence="5" id="KW-1185">Reference proteome</keyword>